<dbReference type="AlphaFoldDB" id="A0AAE0TTH0"/>
<reference evidence="1" key="1">
    <citation type="journal article" date="2023" name="Mol. Phylogenet. Evol.">
        <title>Genome-scale phylogeny and comparative genomics of the fungal order Sordariales.</title>
        <authorList>
            <person name="Hensen N."/>
            <person name="Bonometti L."/>
            <person name="Westerberg I."/>
            <person name="Brannstrom I.O."/>
            <person name="Guillou S."/>
            <person name="Cros-Aarteil S."/>
            <person name="Calhoun S."/>
            <person name="Haridas S."/>
            <person name="Kuo A."/>
            <person name="Mondo S."/>
            <person name="Pangilinan J."/>
            <person name="Riley R."/>
            <person name="LaButti K."/>
            <person name="Andreopoulos B."/>
            <person name="Lipzen A."/>
            <person name="Chen C."/>
            <person name="Yan M."/>
            <person name="Daum C."/>
            <person name="Ng V."/>
            <person name="Clum A."/>
            <person name="Steindorff A."/>
            <person name="Ohm R.A."/>
            <person name="Martin F."/>
            <person name="Silar P."/>
            <person name="Natvig D.O."/>
            <person name="Lalanne C."/>
            <person name="Gautier V."/>
            <person name="Ament-Velasquez S.L."/>
            <person name="Kruys A."/>
            <person name="Hutchinson M.I."/>
            <person name="Powell A.J."/>
            <person name="Barry K."/>
            <person name="Miller A.N."/>
            <person name="Grigoriev I.V."/>
            <person name="Debuchy R."/>
            <person name="Gladieux P."/>
            <person name="Hiltunen Thoren M."/>
            <person name="Johannesson H."/>
        </authorList>
    </citation>
    <scope>NUCLEOTIDE SEQUENCE</scope>
    <source>
        <strain evidence="1">CBS 958.72</strain>
    </source>
</reference>
<dbReference type="EMBL" id="JAULSN010000002">
    <property type="protein sequence ID" value="KAK3379971.1"/>
    <property type="molecule type" value="Genomic_DNA"/>
</dbReference>
<protein>
    <submittedName>
        <fullName evidence="1">Uncharacterized protein</fullName>
    </submittedName>
</protein>
<dbReference type="Proteomes" id="UP001287356">
    <property type="component" value="Unassembled WGS sequence"/>
</dbReference>
<name>A0AAE0TTH0_9PEZI</name>
<keyword evidence="2" id="KW-1185">Reference proteome</keyword>
<accession>A0AAE0TTH0</accession>
<evidence type="ECO:0000313" key="1">
    <source>
        <dbReference type="EMBL" id="KAK3379971.1"/>
    </source>
</evidence>
<comment type="caution">
    <text evidence="1">The sequence shown here is derived from an EMBL/GenBank/DDBJ whole genome shotgun (WGS) entry which is preliminary data.</text>
</comment>
<sequence length="71" mass="7987">MSLVIFPLMMTIVYPFNDARWLSHPSALQHSFWGVMTSCGVIFRGVIWLLCSSFPCTVLMHGRLGPVMVLS</sequence>
<gene>
    <name evidence="1" type="ORF">B0T24DRAFT_613663</name>
</gene>
<organism evidence="1 2">
    <name type="scientific">Lasiosphaeria ovina</name>
    <dbReference type="NCBI Taxonomy" id="92902"/>
    <lineage>
        <taxon>Eukaryota</taxon>
        <taxon>Fungi</taxon>
        <taxon>Dikarya</taxon>
        <taxon>Ascomycota</taxon>
        <taxon>Pezizomycotina</taxon>
        <taxon>Sordariomycetes</taxon>
        <taxon>Sordariomycetidae</taxon>
        <taxon>Sordariales</taxon>
        <taxon>Lasiosphaeriaceae</taxon>
        <taxon>Lasiosphaeria</taxon>
    </lineage>
</organism>
<proteinExistence type="predicted"/>
<evidence type="ECO:0000313" key="2">
    <source>
        <dbReference type="Proteomes" id="UP001287356"/>
    </source>
</evidence>
<reference evidence="1" key="2">
    <citation type="submission" date="2023-06" db="EMBL/GenBank/DDBJ databases">
        <authorList>
            <consortium name="Lawrence Berkeley National Laboratory"/>
            <person name="Haridas S."/>
            <person name="Hensen N."/>
            <person name="Bonometti L."/>
            <person name="Westerberg I."/>
            <person name="Brannstrom I.O."/>
            <person name="Guillou S."/>
            <person name="Cros-Aarteil S."/>
            <person name="Calhoun S."/>
            <person name="Kuo A."/>
            <person name="Mondo S."/>
            <person name="Pangilinan J."/>
            <person name="Riley R."/>
            <person name="Labutti K."/>
            <person name="Andreopoulos B."/>
            <person name="Lipzen A."/>
            <person name="Chen C."/>
            <person name="Yanf M."/>
            <person name="Daum C."/>
            <person name="Ng V."/>
            <person name="Clum A."/>
            <person name="Steindorff A."/>
            <person name="Ohm R."/>
            <person name="Martin F."/>
            <person name="Silar P."/>
            <person name="Natvig D."/>
            <person name="Lalanne C."/>
            <person name="Gautier V."/>
            <person name="Ament-Velasquez S.L."/>
            <person name="Kruys A."/>
            <person name="Hutchinson M.I."/>
            <person name="Powell A.J."/>
            <person name="Barry K."/>
            <person name="Miller A.N."/>
            <person name="Grigoriev I.V."/>
            <person name="Debuchy R."/>
            <person name="Gladieux P."/>
            <person name="Thoren M.H."/>
            <person name="Johannesson H."/>
        </authorList>
    </citation>
    <scope>NUCLEOTIDE SEQUENCE</scope>
    <source>
        <strain evidence="1">CBS 958.72</strain>
    </source>
</reference>